<keyword evidence="3" id="KW-1185">Reference proteome</keyword>
<accession>A0A0R3MPV0</accession>
<dbReference type="OrthoDB" id="8241147at2"/>
<gene>
    <name evidence="2" type="ORF">CQ13_06645</name>
</gene>
<evidence type="ECO:0000313" key="2">
    <source>
        <dbReference type="EMBL" id="KRR21724.1"/>
    </source>
</evidence>
<evidence type="ECO:0000313" key="3">
    <source>
        <dbReference type="Proteomes" id="UP000052023"/>
    </source>
</evidence>
<dbReference type="RefSeq" id="WP_057845623.1">
    <property type="nucleotide sequence ID" value="NZ_LLYA01000170.1"/>
</dbReference>
<dbReference type="Proteomes" id="UP000052023">
    <property type="component" value="Unassembled WGS sequence"/>
</dbReference>
<feature type="coiled-coil region" evidence="1">
    <location>
        <begin position="44"/>
        <end position="78"/>
    </location>
</feature>
<protein>
    <submittedName>
        <fullName evidence="2">Uncharacterized protein</fullName>
    </submittedName>
</protein>
<keyword evidence="1" id="KW-0175">Coiled coil</keyword>
<dbReference type="AlphaFoldDB" id="A0A0R3MPV0"/>
<dbReference type="EMBL" id="LLYA01000170">
    <property type="protein sequence ID" value="KRR21724.1"/>
    <property type="molecule type" value="Genomic_DNA"/>
</dbReference>
<name>A0A0R3MPV0_9BRAD</name>
<proteinExistence type="predicted"/>
<organism evidence="2 3">
    <name type="scientific">Bradyrhizobium retamae</name>
    <dbReference type="NCBI Taxonomy" id="1300035"/>
    <lineage>
        <taxon>Bacteria</taxon>
        <taxon>Pseudomonadati</taxon>
        <taxon>Pseudomonadota</taxon>
        <taxon>Alphaproteobacteria</taxon>
        <taxon>Hyphomicrobiales</taxon>
        <taxon>Nitrobacteraceae</taxon>
        <taxon>Bradyrhizobium</taxon>
    </lineage>
</organism>
<sequence>MISIEEGVVAGLATLAGGGIGILIRNAVLHTRNQASAKAAQAIAHEAKQAAADAFRLAAAAERELAQFREKVAQEYATIHLIDRLEERLVRSLDRVAERFDKFLTSTANNGKS</sequence>
<evidence type="ECO:0000256" key="1">
    <source>
        <dbReference type="SAM" id="Coils"/>
    </source>
</evidence>
<comment type="caution">
    <text evidence="2">The sequence shown here is derived from an EMBL/GenBank/DDBJ whole genome shotgun (WGS) entry which is preliminary data.</text>
</comment>
<reference evidence="2 3" key="1">
    <citation type="submission" date="2014-03" db="EMBL/GenBank/DDBJ databases">
        <title>Bradyrhizobium valentinum sp. nov., isolated from effective nodules of Lupinus mariae-josephae, a lupine endemic of basic-lime soils in Eastern Spain.</title>
        <authorList>
            <person name="Duran D."/>
            <person name="Rey L."/>
            <person name="Navarro A."/>
            <person name="Busquets A."/>
            <person name="Imperial J."/>
            <person name="Ruiz-Argueso T."/>
        </authorList>
    </citation>
    <scope>NUCLEOTIDE SEQUENCE [LARGE SCALE GENOMIC DNA]</scope>
    <source>
        <strain evidence="2 3">Ro19</strain>
    </source>
</reference>